<dbReference type="GO" id="GO:0051082">
    <property type="term" value="F:unfolded protein binding"/>
    <property type="evidence" value="ECO:0007669"/>
    <property type="project" value="InterPro"/>
</dbReference>
<evidence type="ECO:0000256" key="6">
    <source>
        <dbReference type="RuleBase" id="RU004187"/>
    </source>
</evidence>
<dbReference type="InterPro" id="IPR017998">
    <property type="entry name" value="Chaperone_TCP-1"/>
</dbReference>
<dbReference type="Gene3D" id="1.10.560.10">
    <property type="entry name" value="GroEL-like equatorial domain"/>
    <property type="match status" value="1"/>
</dbReference>
<keyword evidence="2 6" id="KW-0547">Nucleotide-binding</keyword>
<evidence type="ECO:0000256" key="4">
    <source>
        <dbReference type="ARBA" id="ARBA00023186"/>
    </source>
</evidence>
<evidence type="ECO:0000256" key="5">
    <source>
        <dbReference type="ARBA" id="ARBA00024677"/>
    </source>
</evidence>
<dbReference type="Pfam" id="PF00118">
    <property type="entry name" value="Cpn60_TCP1"/>
    <property type="match status" value="1"/>
</dbReference>
<name>A0AAN7U4P4_9MYCE</name>
<dbReference type="GO" id="GO:0005524">
    <property type="term" value="F:ATP binding"/>
    <property type="evidence" value="ECO:0007669"/>
    <property type="project" value="UniProtKB-KW"/>
</dbReference>
<evidence type="ECO:0000256" key="3">
    <source>
        <dbReference type="ARBA" id="ARBA00022840"/>
    </source>
</evidence>
<dbReference type="PRINTS" id="PR00304">
    <property type="entry name" value="TCOMPLEXTCP1"/>
</dbReference>
<dbReference type="AlphaFoldDB" id="A0AAN7U4P4"/>
<dbReference type="SUPFAM" id="SSF54849">
    <property type="entry name" value="GroEL-intermediate domain like"/>
    <property type="match status" value="1"/>
</dbReference>
<keyword evidence="3 6" id="KW-0067">ATP-binding</keyword>
<dbReference type="GO" id="GO:0140662">
    <property type="term" value="F:ATP-dependent protein folding chaperone"/>
    <property type="evidence" value="ECO:0007669"/>
    <property type="project" value="InterPro"/>
</dbReference>
<dbReference type="InterPro" id="IPR027413">
    <property type="entry name" value="GROEL-like_equatorial_sf"/>
</dbReference>
<sequence length="595" mass="66619">MSNGSSVNGNGNGIKTIKENIQACMEIYYHLKTTLGPYGRDKLIVDRNNNYLSTNDGATILQYLKITHPAARLLIGISKSQDETVGDGTTSVVLLTCILLQNTLKFLLLSIHPIIFIKGFQISLDFCLNVINEIKVSPIGDNNNNNNNEELLKKEEIFENEEFLKHLYSVASTSISSKILARYSDHFSKLGVEAVKRLKFNATQDLIRVIGITGNSMLESQLIDGVLLEIDQNQLSGFKINDRQQINKENEKIKSILKNPSIIIGKLQLNKSCSDQFQGLNLSIPNFYDHNNNNNTNNNNNNREQMEKIELLIGFGINIVISDTEIPAWIESIFKENNILYFNIPDSRELEIISHCINCSLIYDLSSLSSKNINNGQQQQQQQHPMISKPNSIDIQSIGDKFFLKISLKGDTSEKSLSLSNGATILLRSPTDTMLQECIRSFKDMLNILSATVRNPYLIGGGGCAYIELSKRLRNKANQSIADEKLLISINCFADSLEMIPMILIQNAGYDSLDLLGKLKSVHKSSNSSDIWKGVNLNDGTIADMISDLNVKEPSFLLSNILTLSSRAAQMILRINNNIFIEPREQFKIPNHQQS</sequence>
<dbReference type="PROSITE" id="PS00995">
    <property type="entry name" value="TCP1_3"/>
    <property type="match status" value="1"/>
</dbReference>
<reference evidence="7 8" key="1">
    <citation type="submission" date="2023-11" db="EMBL/GenBank/DDBJ databases">
        <title>Dfirmibasis_genome.</title>
        <authorList>
            <person name="Edelbroek B."/>
            <person name="Kjellin J."/>
            <person name="Jerlstrom-Hultqvist J."/>
            <person name="Soderbom F."/>
        </authorList>
    </citation>
    <scope>NUCLEOTIDE SEQUENCE [LARGE SCALE GENOMIC DNA]</scope>
    <source>
        <strain evidence="7 8">TNS-C-14</strain>
    </source>
</reference>
<dbReference type="GO" id="GO:0016887">
    <property type="term" value="F:ATP hydrolysis activity"/>
    <property type="evidence" value="ECO:0007669"/>
    <property type="project" value="InterPro"/>
</dbReference>
<comment type="caution">
    <text evidence="7">The sequence shown here is derived from an EMBL/GenBank/DDBJ whole genome shotgun (WGS) entry which is preliminary data.</text>
</comment>
<keyword evidence="4 6" id="KW-0143">Chaperone</keyword>
<comment type="function">
    <text evidence="5">Molecular chaperone; assists the folding of proteins upon ATP hydrolysis. Known to play a role, in vitro, in the folding of actin and tubulin.</text>
</comment>
<dbReference type="InterPro" id="IPR002194">
    <property type="entry name" value="Chaperonin_TCP-1_CS"/>
</dbReference>
<evidence type="ECO:0000313" key="8">
    <source>
        <dbReference type="Proteomes" id="UP001344447"/>
    </source>
</evidence>
<dbReference type="Proteomes" id="UP001344447">
    <property type="component" value="Unassembled WGS sequence"/>
</dbReference>
<accession>A0AAN7U4P4</accession>
<organism evidence="7 8">
    <name type="scientific">Dictyostelium firmibasis</name>
    <dbReference type="NCBI Taxonomy" id="79012"/>
    <lineage>
        <taxon>Eukaryota</taxon>
        <taxon>Amoebozoa</taxon>
        <taxon>Evosea</taxon>
        <taxon>Eumycetozoa</taxon>
        <taxon>Dictyostelia</taxon>
        <taxon>Dictyosteliales</taxon>
        <taxon>Dictyosteliaceae</taxon>
        <taxon>Dictyostelium</taxon>
    </lineage>
</organism>
<dbReference type="EMBL" id="JAVFKY010000002">
    <property type="protein sequence ID" value="KAK5581186.1"/>
    <property type="molecule type" value="Genomic_DNA"/>
</dbReference>
<evidence type="ECO:0000256" key="1">
    <source>
        <dbReference type="ARBA" id="ARBA00008020"/>
    </source>
</evidence>
<gene>
    <name evidence="7" type="ORF">RB653_001216</name>
</gene>
<dbReference type="CDD" id="cd00309">
    <property type="entry name" value="chaperonin_type_I_II"/>
    <property type="match status" value="1"/>
</dbReference>
<evidence type="ECO:0000256" key="2">
    <source>
        <dbReference type="ARBA" id="ARBA00022741"/>
    </source>
</evidence>
<keyword evidence="8" id="KW-1185">Reference proteome</keyword>
<dbReference type="InterPro" id="IPR027410">
    <property type="entry name" value="TCP-1-like_intermed_sf"/>
</dbReference>
<protein>
    <recommendedName>
        <fullName evidence="9">TCP-1-eta</fullName>
    </recommendedName>
</protein>
<evidence type="ECO:0000313" key="7">
    <source>
        <dbReference type="EMBL" id="KAK5581186.1"/>
    </source>
</evidence>
<dbReference type="InterPro" id="IPR002423">
    <property type="entry name" value="Cpn60/GroEL/TCP-1"/>
</dbReference>
<evidence type="ECO:0008006" key="9">
    <source>
        <dbReference type="Google" id="ProtNLM"/>
    </source>
</evidence>
<comment type="similarity">
    <text evidence="1 6">Belongs to the TCP-1 chaperonin family.</text>
</comment>
<dbReference type="Gene3D" id="3.30.260.10">
    <property type="entry name" value="TCP-1-like chaperonin intermediate domain"/>
    <property type="match status" value="1"/>
</dbReference>
<proteinExistence type="inferred from homology"/>
<dbReference type="SUPFAM" id="SSF48592">
    <property type="entry name" value="GroEL equatorial domain-like"/>
    <property type="match status" value="1"/>
</dbReference>
<dbReference type="SUPFAM" id="SSF52029">
    <property type="entry name" value="GroEL apical domain-like"/>
    <property type="match status" value="1"/>
</dbReference>
<dbReference type="Gene3D" id="3.50.7.10">
    <property type="entry name" value="GroEL"/>
    <property type="match status" value="1"/>
</dbReference>
<dbReference type="InterPro" id="IPR027409">
    <property type="entry name" value="GroEL-like_apical_dom_sf"/>
</dbReference>
<dbReference type="PROSITE" id="PS00750">
    <property type="entry name" value="TCP1_1"/>
    <property type="match status" value="1"/>
</dbReference>
<dbReference type="PANTHER" id="PTHR11353">
    <property type="entry name" value="CHAPERONIN"/>
    <property type="match status" value="1"/>
</dbReference>